<reference evidence="1" key="1">
    <citation type="submission" date="2022-05" db="EMBL/GenBank/DDBJ databases">
        <title>Chromosome-level genome of Chaenocephalus aceratus.</title>
        <authorList>
            <person name="Park H."/>
        </authorList>
    </citation>
    <scope>NUCLEOTIDE SEQUENCE</scope>
    <source>
        <strain evidence="1">KU_202001</strain>
    </source>
</reference>
<dbReference type="Proteomes" id="UP001057452">
    <property type="component" value="Chromosome 21"/>
</dbReference>
<accession>A0ACB9VZ22</accession>
<dbReference type="EMBL" id="CM043805">
    <property type="protein sequence ID" value="KAI4805568.1"/>
    <property type="molecule type" value="Genomic_DNA"/>
</dbReference>
<proteinExistence type="predicted"/>
<evidence type="ECO:0000313" key="2">
    <source>
        <dbReference type="Proteomes" id="UP001057452"/>
    </source>
</evidence>
<protein>
    <submittedName>
        <fullName evidence="1">Uncharacterized protein</fullName>
    </submittedName>
</protein>
<sequence>NESPVLSLMADPDPSLPLQHHPAQRIMASYTHISNEQDSPFSAQPIPLALRWHNPCHIVTLQSSDANGCAANPAAGKSGPVPIPALPDSRTAAPCSGMPTMHQGSDGEQSGCWWEDCMLKWTLQERAGGDMSVKRQTFDPALKQSKVWRVDAEPVYSAL</sequence>
<organism evidence="1 2">
    <name type="scientific">Chaenocephalus aceratus</name>
    <name type="common">Blackfin icefish</name>
    <name type="synonym">Chaenichthys aceratus</name>
    <dbReference type="NCBI Taxonomy" id="36190"/>
    <lineage>
        <taxon>Eukaryota</taxon>
        <taxon>Metazoa</taxon>
        <taxon>Chordata</taxon>
        <taxon>Craniata</taxon>
        <taxon>Vertebrata</taxon>
        <taxon>Euteleostomi</taxon>
        <taxon>Actinopterygii</taxon>
        <taxon>Neopterygii</taxon>
        <taxon>Teleostei</taxon>
        <taxon>Neoteleostei</taxon>
        <taxon>Acanthomorphata</taxon>
        <taxon>Eupercaria</taxon>
        <taxon>Perciformes</taxon>
        <taxon>Notothenioidei</taxon>
        <taxon>Channichthyidae</taxon>
        <taxon>Chaenocephalus</taxon>
    </lineage>
</organism>
<comment type="caution">
    <text evidence="1">The sequence shown here is derived from an EMBL/GenBank/DDBJ whole genome shotgun (WGS) entry which is preliminary data.</text>
</comment>
<name>A0ACB9VZ22_CHAAC</name>
<keyword evidence="2" id="KW-1185">Reference proteome</keyword>
<feature type="non-terminal residue" evidence="1">
    <location>
        <position position="1"/>
    </location>
</feature>
<feature type="non-terminal residue" evidence="1">
    <location>
        <position position="159"/>
    </location>
</feature>
<evidence type="ECO:0000313" key="1">
    <source>
        <dbReference type="EMBL" id="KAI4805568.1"/>
    </source>
</evidence>
<gene>
    <name evidence="1" type="ORF">KUCAC02_010172</name>
</gene>